<evidence type="ECO:0000256" key="1">
    <source>
        <dbReference type="ARBA" id="ARBA00022741"/>
    </source>
</evidence>
<feature type="domain" description="ATPase AAA-type core" evidence="3">
    <location>
        <begin position="45"/>
        <end position="198"/>
    </location>
</feature>
<dbReference type="AlphaFoldDB" id="A0AAD5ZU34"/>
<evidence type="ECO:0000313" key="5">
    <source>
        <dbReference type="Proteomes" id="UP001210211"/>
    </source>
</evidence>
<dbReference type="GO" id="GO:0016887">
    <property type="term" value="F:ATP hydrolysis activity"/>
    <property type="evidence" value="ECO:0007669"/>
    <property type="project" value="InterPro"/>
</dbReference>
<keyword evidence="5" id="KW-1185">Reference proteome</keyword>
<dbReference type="InterPro" id="IPR050130">
    <property type="entry name" value="ClpA_ClpB"/>
</dbReference>
<dbReference type="PRINTS" id="PR00300">
    <property type="entry name" value="CLPPROTEASEA"/>
</dbReference>
<dbReference type="Pfam" id="PF07724">
    <property type="entry name" value="AAA_2"/>
    <property type="match status" value="1"/>
</dbReference>
<dbReference type="GO" id="GO:0005524">
    <property type="term" value="F:ATP binding"/>
    <property type="evidence" value="ECO:0007669"/>
    <property type="project" value="UniProtKB-KW"/>
</dbReference>
<dbReference type="InterPro" id="IPR027417">
    <property type="entry name" value="P-loop_NTPase"/>
</dbReference>
<gene>
    <name evidence="4" type="ORF">LUZ61_007736</name>
</gene>
<dbReference type="Proteomes" id="UP001210211">
    <property type="component" value="Unassembled WGS sequence"/>
</dbReference>
<evidence type="ECO:0000256" key="2">
    <source>
        <dbReference type="ARBA" id="ARBA00022840"/>
    </source>
</evidence>
<keyword evidence="2" id="KW-0067">ATP-binding</keyword>
<name>A0AAD5ZU34_9POAL</name>
<evidence type="ECO:0000259" key="3">
    <source>
        <dbReference type="Pfam" id="PF07724"/>
    </source>
</evidence>
<protein>
    <recommendedName>
        <fullName evidence="3">ATPase AAA-type core domain-containing protein</fullName>
    </recommendedName>
</protein>
<comment type="caution">
    <text evidence="4">The sequence shown here is derived from an EMBL/GenBank/DDBJ whole genome shotgun (WGS) entry which is preliminary data.</text>
</comment>
<sequence length="300" mass="34011">MMSEKFELQMLEERIKNQVVGQDHVIQPIVASILQSRAGLSDPTKPIGSFFLVGCSGIATELAKMLVNELFHDEKFLIRFDMIEYCYENCVSRLLGSLGHSSQLIEVSGQPFVIVLFERVEKAATSALNVLRSIISSGKLSNAMGREIDFSNTIVLMTTNIDLYNSECSNETFLEQVHNSIIQKVQTQLNEKLLKEMQILVFEEPSMEFLKKILERKIFEISKLLEIRGMSLNVTPEAMDTILTHNIPKPIDVKAIEKWLEDDLKMVLTKKVLDVNMPSFSQITVGVNLEGKLKYDFGMK</sequence>
<evidence type="ECO:0000313" key="4">
    <source>
        <dbReference type="EMBL" id="KAJ3704031.1"/>
    </source>
</evidence>
<dbReference type="EMBL" id="JAMRDG010000001">
    <property type="protein sequence ID" value="KAJ3704031.1"/>
    <property type="molecule type" value="Genomic_DNA"/>
</dbReference>
<dbReference type="PANTHER" id="PTHR11638">
    <property type="entry name" value="ATP-DEPENDENT CLP PROTEASE"/>
    <property type="match status" value="1"/>
</dbReference>
<keyword evidence="1" id="KW-0547">Nucleotide-binding</keyword>
<proteinExistence type="predicted"/>
<dbReference type="GO" id="GO:0005737">
    <property type="term" value="C:cytoplasm"/>
    <property type="evidence" value="ECO:0007669"/>
    <property type="project" value="TreeGrafter"/>
</dbReference>
<accession>A0AAD5ZU34</accession>
<dbReference type="PANTHER" id="PTHR11638:SF18">
    <property type="entry name" value="HEAT SHOCK PROTEIN 104"/>
    <property type="match status" value="1"/>
</dbReference>
<dbReference type="GO" id="GO:0034605">
    <property type="term" value="P:cellular response to heat"/>
    <property type="evidence" value="ECO:0007669"/>
    <property type="project" value="TreeGrafter"/>
</dbReference>
<dbReference type="InterPro" id="IPR001270">
    <property type="entry name" value="ClpA/B"/>
</dbReference>
<organism evidence="4 5">
    <name type="scientific">Rhynchospora tenuis</name>
    <dbReference type="NCBI Taxonomy" id="198213"/>
    <lineage>
        <taxon>Eukaryota</taxon>
        <taxon>Viridiplantae</taxon>
        <taxon>Streptophyta</taxon>
        <taxon>Embryophyta</taxon>
        <taxon>Tracheophyta</taxon>
        <taxon>Spermatophyta</taxon>
        <taxon>Magnoliopsida</taxon>
        <taxon>Liliopsida</taxon>
        <taxon>Poales</taxon>
        <taxon>Cyperaceae</taxon>
        <taxon>Cyperoideae</taxon>
        <taxon>Rhynchosporeae</taxon>
        <taxon>Rhynchospora</taxon>
    </lineage>
</organism>
<dbReference type="InterPro" id="IPR003959">
    <property type="entry name" value="ATPase_AAA_core"/>
</dbReference>
<dbReference type="Gene3D" id="3.40.50.300">
    <property type="entry name" value="P-loop containing nucleotide triphosphate hydrolases"/>
    <property type="match status" value="1"/>
</dbReference>
<dbReference type="SUPFAM" id="SSF52540">
    <property type="entry name" value="P-loop containing nucleoside triphosphate hydrolases"/>
    <property type="match status" value="1"/>
</dbReference>
<reference evidence="4 5" key="1">
    <citation type="journal article" date="2022" name="Cell">
        <title>Repeat-based holocentromeres influence genome architecture and karyotype evolution.</title>
        <authorList>
            <person name="Hofstatter P.G."/>
            <person name="Thangavel G."/>
            <person name="Lux T."/>
            <person name="Neumann P."/>
            <person name="Vondrak T."/>
            <person name="Novak P."/>
            <person name="Zhang M."/>
            <person name="Costa L."/>
            <person name="Castellani M."/>
            <person name="Scott A."/>
            <person name="Toegelov H."/>
            <person name="Fuchs J."/>
            <person name="Mata-Sucre Y."/>
            <person name="Dias Y."/>
            <person name="Vanzela A.L.L."/>
            <person name="Huettel B."/>
            <person name="Almeida C.C.S."/>
            <person name="Simkova H."/>
            <person name="Souza G."/>
            <person name="Pedrosa-Harand A."/>
            <person name="Macas J."/>
            <person name="Mayer K.F.X."/>
            <person name="Houben A."/>
            <person name="Marques A."/>
        </authorList>
    </citation>
    <scope>NUCLEOTIDE SEQUENCE [LARGE SCALE GENOMIC DNA]</scope>
    <source>
        <strain evidence="4">RhyTen1mFocal</strain>
    </source>
</reference>